<dbReference type="InterPro" id="IPR000960">
    <property type="entry name" value="Flavin_mOase"/>
</dbReference>
<dbReference type="STRING" id="1458275.AZ34_15675"/>
<protein>
    <submittedName>
        <fullName evidence="6">Monooxygenase</fullName>
    </submittedName>
</protein>
<dbReference type="InterPro" id="IPR036188">
    <property type="entry name" value="FAD/NAD-bd_sf"/>
</dbReference>
<dbReference type="InterPro" id="IPR020946">
    <property type="entry name" value="Flavin_mOase-like"/>
</dbReference>
<dbReference type="Pfam" id="PF00743">
    <property type="entry name" value="FMO-like"/>
    <property type="match status" value="1"/>
</dbReference>
<gene>
    <name evidence="6" type="ORF">AZ34_15675</name>
</gene>
<evidence type="ECO:0000256" key="5">
    <source>
        <dbReference type="ARBA" id="ARBA00023002"/>
    </source>
</evidence>
<reference evidence="6 7" key="1">
    <citation type="submission" date="2014-02" db="EMBL/GenBank/DDBJ databases">
        <title>Draft Genome of Hylemonella gracilis isolated from the Niagara River.</title>
        <authorList>
            <person name="Pawlowski D.R."/>
            <person name="Koudelka G.B."/>
        </authorList>
    </citation>
    <scope>NUCLEOTIDE SEQUENCE [LARGE SCALE GENOMIC DNA]</scope>
    <source>
        <strain evidence="6 7">Niagara R</strain>
    </source>
</reference>
<accession>A0A016XJR9</accession>
<dbReference type="PRINTS" id="PR00370">
    <property type="entry name" value="FMOXYGENASE"/>
</dbReference>
<evidence type="ECO:0000256" key="1">
    <source>
        <dbReference type="ARBA" id="ARBA00009183"/>
    </source>
</evidence>
<comment type="caution">
    <text evidence="6">The sequence shown here is derived from an EMBL/GenBank/DDBJ whole genome shotgun (WGS) entry which is preliminary data.</text>
</comment>
<keyword evidence="5" id="KW-0560">Oxidoreductase</keyword>
<keyword evidence="4" id="KW-0521">NADP</keyword>
<dbReference type="PANTHER" id="PTHR23023">
    <property type="entry name" value="DIMETHYLANILINE MONOOXYGENASE"/>
    <property type="match status" value="1"/>
</dbReference>
<name>A0A016XJR9_9BURK</name>
<dbReference type="GO" id="GO:0050660">
    <property type="term" value="F:flavin adenine dinucleotide binding"/>
    <property type="evidence" value="ECO:0007669"/>
    <property type="project" value="InterPro"/>
</dbReference>
<dbReference type="GO" id="GO:0004499">
    <property type="term" value="F:N,N-dimethylaniline monooxygenase activity"/>
    <property type="evidence" value="ECO:0007669"/>
    <property type="project" value="InterPro"/>
</dbReference>
<keyword evidence="6" id="KW-0503">Monooxygenase</keyword>
<evidence type="ECO:0000313" key="6">
    <source>
        <dbReference type="EMBL" id="EYC52354.1"/>
    </source>
</evidence>
<dbReference type="PIRSF" id="PIRSF000332">
    <property type="entry name" value="FMO"/>
    <property type="match status" value="1"/>
</dbReference>
<dbReference type="EMBL" id="JEMG01000001">
    <property type="protein sequence ID" value="EYC52354.1"/>
    <property type="molecule type" value="Genomic_DNA"/>
</dbReference>
<keyword evidence="3" id="KW-0274">FAD</keyword>
<comment type="similarity">
    <text evidence="1">Belongs to the FMO family.</text>
</comment>
<dbReference type="Proteomes" id="UP000023268">
    <property type="component" value="Unassembled WGS sequence"/>
</dbReference>
<proteinExistence type="inferred from homology"/>
<dbReference type="Gene3D" id="3.50.50.60">
    <property type="entry name" value="FAD/NAD(P)-binding domain"/>
    <property type="match status" value="1"/>
</dbReference>
<sequence>MDTRTQIALIGAGPSGLAAARNLQKLGLPFQGFEAYTEVGGLWNIHNPRSTVYESAHLISSKTTTEFSEFPMKAEVADYPSHREMRQYFIDFGTHFDLQKHYRFGAQVVAAEPVGEGAAPLWRIRWRDAQGEHSADFKGLVIANGTLAEPNLPKFEGQFSGELIHTAAYKSAEQFRGKRVLVVGAGNSGCDIAVDAVHAADSVDISVRRGYYFVPKYVFGKPADTLGGKLRLPVWLKQKMDALVLGWFTGDPARFGLPKPDYKMYESHPVVNSLILHHLGHGDIHVKPDIARLDGRTVHFKDGHAQDYDLILCATGYRLHYPFIAPELLNWQGMAPRLYLNIFTPRFDNLAVMGMIEASGIGWQGRYEQAELVARYFKAQAEGKAAAQALNAAKRGPAPDLSGGFKYLQLERMAYYVHKDTYRAAVRAASAALA</sequence>
<evidence type="ECO:0000256" key="2">
    <source>
        <dbReference type="ARBA" id="ARBA00022630"/>
    </source>
</evidence>
<dbReference type="InterPro" id="IPR050346">
    <property type="entry name" value="FMO-like"/>
</dbReference>
<keyword evidence="2" id="KW-0285">Flavoprotein</keyword>
<dbReference type="GO" id="GO:0050661">
    <property type="term" value="F:NADP binding"/>
    <property type="evidence" value="ECO:0007669"/>
    <property type="project" value="InterPro"/>
</dbReference>
<evidence type="ECO:0000256" key="4">
    <source>
        <dbReference type="ARBA" id="ARBA00022857"/>
    </source>
</evidence>
<dbReference type="SUPFAM" id="SSF51905">
    <property type="entry name" value="FAD/NAD(P)-binding domain"/>
    <property type="match status" value="2"/>
</dbReference>
<dbReference type="AlphaFoldDB" id="A0A016XJR9"/>
<dbReference type="eggNOG" id="COG2072">
    <property type="taxonomic scope" value="Bacteria"/>
</dbReference>
<organism evidence="6 7">
    <name type="scientific">Hylemonella gracilis str. Niagara R</name>
    <dbReference type="NCBI Taxonomy" id="1458275"/>
    <lineage>
        <taxon>Bacteria</taxon>
        <taxon>Pseudomonadati</taxon>
        <taxon>Pseudomonadota</taxon>
        <taxon>Betaproteobacteria</taxon>
        <taxon>Burkholderiales</taxon>
        <taxon>Comamonadaceae</taxon>
        <taxon>Hylemonella</taxon>
    </lineage>
</organism>
<evidence type="ECO:0000313" key="7">
    <source>
        <dbReference type="Proteomes" id="UP000023268"/>
    </source>
</evidence>
<evidence type="ECO:0000256" key="3">
    <source>
        <dbReference type="ARBA" id="ARBA00022827"/>
    </source>
</evidence>